<reference evidence="7" key="1">
    <citation type="submission" date="2023-10" db="EMBL/GenBank/DDBJ databases">
        <title>Genome assemblies of two species of porcelain crab, Petrolisthes cinctipes and Petrolisthes manimaculis (Anomura: Porcellanidae).</title>
        <authorList>
            <person name="Angst P."/>
        </authorList>
    </citation>
    <scope>NUCLEOTIDE SEQUENCE</scope>
    <source>
        <strain evidence="7">PB745_01</strain>
        <tissue evidence="7">Gill</tissue>
    </source>
</reference>
<evidence type="ECO:0000256" key="4">
    <source>
        <dbReference type="ARBA" id="ARBA00023242"/>
    </source>
</evidence>
<evidence type="ECO:0000256" key="6">
    <source>
        <dbReference type="SAM" id="MobiDB-lite"/>
    </source>
</evidence>
<keyword evidence="4" id="KW-0539">Nucleus</keyword>
<evidence type="ECO:0000256" key="2">
    <source>
        <dbReference type="ARBA" id="ARBA00023125"/>
    </source>
</evidence>
<accession>A0AAE1BX01</accession>
<feature type="region of interest" description="Disordered" evidence="6">
    <location>
        <begin position="217"/>
        <end position="243"/>
    </location>
</feature>
<dbReference type="GO" id="GO:0000981">
    <property type="term" value="F:DNA-binding transcription factor activity, RNA polymerase II-specific"/>
    <property type="evidence" value="ECO:0007669"/>
    <property type="project" value="TreeGrafter"/>
</dbReference>
<sequence length="265" mass="28608">VKACTEENQQLQKRIKSLEAQNETLLHQMRRFQTAVTGGSSSGRLQTHASTALMMLILSAALFIVPAVRQDGKASSESEMSLHSSKLRSAGHSRSLLEAGNVGVSTDTLDVLESVEDDVAMEVEIPLVEALNDHDYTPVAKKQRLSSPPSLSSSSNKMSPYFVPPLDDFPPRHGKPDTGGGGGGGVGGFPPDHGDDDNESIVAKMAARIMDSMLDQVTNNYSDPGGKHHHNNNNNNNNNNGHSAVVVKLGQHNNRKRLRDDIELE</sequence>
<dbReference type="GO" id="GO:0000978">
    <property type="term" value="F:RNA polymerase II cis-regulatory region sequence-specific DNA binding"/>
    <property type="evidence" value="ECO:0007669"/>
    <property type="project" value="TreeGrafter"/>
</dbReference>
<evidence type="ECO:0000256" key="5">
    <source>
        <dbReference type="SAM" id="Coils"/>
    </source>
</evidence>
<keyword evidence="2" id="KW-0238">DNA-binding</keyword>
<dbReference type="PANTHER" id="PTHR45996">
    <property type="entry name" value="AGAP001464-PB"/>
    <property type="match status" value="1"/>
</dbReference>
<dbReference type="PANTHER" id="PTHR45996:SF3">
    <property type="entry name" value="CREB-H TRANSCRIPTION FACTOR HOMOLOG LET-607"/>
    <property type="match status" value="1"/>
</dbReference>
<protein>
    <submittedName>
        <fullName evidence="7">Uncharacterized protein</fullName>
    </submittedName>
</protein>
<gene>
    <name evidence="7" type="ORF">Pcinc_035395</name>
</gene>
<dbReference type="Proteomes" id="UP001286313">
    <property type="component" value="Unassembled WGS sequence"/>
</dbReference>
<dbReference type="GO" id="GO:0005634">
    <property type="term" value="C:nucleus"/>
    <property type="evidence" value="ECO:0007669"/>
    <property type="project" value="TreeGrafter"/>
</dbReference>
<keyword evidence="3" id="KW-0804">Transcription</keyword>
<evidence type="ECO:0000256" key="1">
    <source>
        <dbReference type="ARBA" id="ARBA00023015"/>
    </source>
</evidence>
<feature type="compositionally biased region" description="Low complexity" evidence="6">
    <location>
        <begin position="145"/>
        <end position="155"/>
    </location>
</feature>
<keyword evidence="5" id="KW-0175">Coiled coil</keyword>
<feature type="compositionally biased region" description="Gly residues" evidence="6">
    <location>
        <begin position="177"/>
        <end position="188"/>
    </location>
</feature>
<evidence type="ECO:0000256" key="3">
    <source>
        <dbReference type="ARBA" id="ARBA00023163"/>
    </source>
</evidence>
<dbReference type="AlphaFoldDB" id="A0AAE1BX01"/>
<feature type="non-terminal residue" evidence="7">
    <location>
        <position position="265"/>
    </location>
</feature>
<keyword evidence="8" id="KW-1185">Reference proteome</keyword>
<keyword evidence="1" id="KW-0805">Transcription regulation</keyword>
<name>A0AAE1BX01_PETCI</name>
<evidence type="ECO:0000313" key="8">
    <source>
        <dbReference type="Proteomes" id="UP001286313"/>
    </source>
</evidence>
<comment type="caution">
    <text evidence="7">The sequence shown here is derived from an EMBL/GenBank/DDBJ whole genome shotgun (WGS) entry which is preliminary data.</text>
</comment>
<organism evidence="7 8">
    <name type="scientific">Petrolisthes cinctipes</name>
    <name type="common">Flat porcelain crab</name>
    <dbReference type="NCBI Taxonomy" id="88211"/>
    <lineage>
        <taxon>Eukaryota</taxon>
        <taxon>Metazoa</taxon>
        <taxon>Ecdysozoa</taxon>
        <taxon>Arthropoda</taxon>
        <taxon>Crustacea</taxon>
        <taxon>Multicrustacea</taxon>
        <taxon>Malacostraca</taxon>
        <taxon>Eumalacostraca</taxon>
        <taxon>Eucarida</taxon>
        <taxon>Decapoda</taxon>
        <taxon>Pleocyemata</taxon>
        <taxon>Anomura</taxon>
        <taxon>Galatheoidea</taxon>
        <taxon>Porcellanidae</taxon>
        <taxon>Petrolisthes</taxon>
    </lineage>
</organism>
<evidence type="ECO:0000313" key="7">
    <source>
        <dbReference type="EMBL" id="KAK3858421.1"/>
    </source>
</evidence>
<feature type="coiled-coil region" evidence="5">
    <location>
        <begin position="1"/>
        <end position="35"/>
    </location>
</feature>
<feature type="region of interest" description="Disordered" evidence="6">
    <location>
        <begin position="139"/>
        <end position="198"/>
    </location>
</feature>
<dbReference type="EMBL" id="JAWQEG010005317">
    <property type="protein sequence ID" value="KAK3858421.1"/>
    <property type="molecule type" value="Genomic_DNA"/>
</dbReference>
<proteinExistence type="predicted"/>
<dbReference type="InterPro" id="IPR051381">
    <property type="entry name" value="CREB_ATF_subfamily"/>
</dbReference>